<evidence type="ECO:0000313" key="3">
    <source>
        <dbReference type="EMBL" id="KAJ9165032.1"/>
    </source>
</evidence>
<dbReference type="EMBL" id="JANBVN010000007">
    <property type="protein sequence ID" value="KAJ9165032.1"/>
    <property type="molecule type" value="Genomic_DNA"/>
</dbReference>
<name>A0AA38S8I6_9PEZI</name>
<dbReference type="PANTHER" id="PTHR36223:SF1">
    <property type="entry name" value="TRANSCRIPTION ELONGATION FACTOR EAF N-TERMINAL DOMAIN-CONTAINING PROTEIN"/>
    <property type="match status" value="1"/>
</dbReference>
<comment type="caution">
    <text evidence="3">The sequence shown here is derived from an EMBL/GenBank/DDBJ whole genome shotgun (WGS) entry which is preliminary data.</text>
</comment>
<sequence>MAIIEDLGLSVTIEVNGTPLEEYNDAKPSEDSTVDQTVTKVCSKYVEAKDGAEYVVHCKAMPNNTWISSSAPKDHIFVFDVYVDGKLQRSKVLIWKRQTDHGGVSADGAAEYHGPRKLIRRFSFSTIQTVETADVGVVETDSGRASTLGVIRVEVARSIRKGSKNAQDQSVEDTNLTVAEEALKGQAISHGTALSPATVVRGPTRSKSYRRTVSKRVTKHLDAVFIFKYRSKDALRSEMVIPRTPSPDVADDRLRGLTLDHIMQLARERLAEVKREETVKTEARPVKRENGEVDMGDLQRKRVKRETIDLTDD</sequence>
<dbReference type="Proteomes" id="UP001174691">
    <property type="component" value="Unassembled WGS sequence"/>
</dbReference>
<feature type="region of interest" description="Disordered" evidence="1">
    <location>
        <begin position="276"/>
        <end position="313"/>
    </location>
</feature>
<dbReference type="Pfam" id="PF25534">
    <property type="entry name" value="DUF7918"/>
    <property type="match status" value="1"/>
</dbReference>
<dbReference type="AlphaFoldDB" id="A0AA38S8I6"/>
<keyword evidence="4" id="KW-1185">Reference proteome</keyword>
<gene>
    <name evidence="3" type="ORF">NKR19_g821</name>
</gene>
<accession>A0AA38S8I6</accession>
<organism evidence="3 4">
    <name type="scientific">Coniochaeta hoffmannii</name>
    <dbReference type="NCBI Taxonomy" id="91930"/>
    <lineage>
        <taxon>Eukaryota</taxon>
        <taxon>Fungi</taxon>
        <taxon>Dikarya</taxon>
        <taxon>Ascomycota</taxon>
        <taxon>Pezizomycotina</taxon>
        <taxon>Sordariomycetes</taxon>
        <taxon>Sordariomycetidae</taxon>
        <taxon>Coniochaetales</taxon>
        <taxon>Coniochaetaceae</taxon>
        <taxon>Coniochaeta</taxon>
    </lineage>
</organism>
<evidence type="ECO:0000259" key="2">
    <source>
        <dbReference type="Pfam" id="PF25534"/>
    </source>
</evidence>
<dbReference type="PANTHER" id="PTHR36223">
    <property type="entry name" value="BETA-LACTAMASE-TYPE TRANSPEPTIDASE FOLD DOMAIN CONTAINING PROTEIN"/>
    <property type="match status" value="1"/>
</dbReference>
<reference evidence="3" key="1">
    <citation type="submission" date="2022-07" db="EMBL/GenBank/DDBJ databases">
        <title>Fungi with potential for degradation of polypropylene.</title>
        <authorList>
            <person name="Gostincar C."/>
        </authorList>
    </citation>
    <scope>NUCLEOTIDE SEQUENCE</scope>
    <source>
        <strain evidence="3">EXF-13287</strain>
    </source>
</reference>
<evidence type="ECO:0000313" key="4">
    <source>
        <dbReference type="Proteomes" id="UP001174691"/>
    </source>
</evidence>
<proteinExistence type="predicted"/>
<evidence type="ECO:0000256" key="1">
    <source>
        <dbReference type="SAM" id="MobiDB-lite"/>
    </source>
</evidence>
<dbReference type="InterPro" id="IPR057678">
    <property type="entry name" value="DUF7918"/>
</dbReference>
<protein>
    <recommendedName>
        <fullName evidence="2">DUF7918 domain-containing protein</fullName>
    </recommendedName>
</protein>
<feature type="domain" description="DUF7918" evidence="2">
    <location>
        <begin position="8"/>
        <end position="244"/>
    </location>
</feature>